<dbReference type="InterPro" id="IPR017853">
    <property type="entry name" value="GH"/>
</dbReference>
<dbReference type="Proteomes" id="UP000027456">
    <property type="component" value="Unassembled WGS sequence"/>
</dbReference>
<evidence type="ECO:0000313" key="16">
    <source>
        <dbReference type="Proteomes" id="UP000027456"/>
    </source>
</evidence>
<dbReference type="PANTHER" id="PTHR47700">
    <property type="entry name" value="V CHITINASE, PUTATIVE (AFU_ORTHOLOGUE AFUA_6G13720)-RELATED"/>
    <property type="match status" value="1"/>
</dbReference>
<evidence type="ECO:0000259" key="13">
    <source>
        <dbReference type="PROSITE" id="PS51782"/>
    </source>
</evidence>
<evidence type="ECO:0000259" key="12">
    <source>
        <dbReference type="PROSITE" id="PS50941"/>
    </source>
</evidence>
<evidence type="ECO:0000256" key="10">
    <source>
        <dbReference type="PROSITE-ProRule" id="PRU00261"/>
    </source>
</evidence>
<keyword evidence="2 10" id="KW-0147">Chitin-binding</keyword>
<evidence type="ECO:0000256" key="9">
    <source>
        <dbReference type="ARBA" id="ARBA00023326"/>
    </source>
</evidence>
<gene>
    <name evidence="15" type="ORF">V565_039930</name>
</gene>
<evidence type="ECO:0000256" key="6">
    <source>
        <dbReference type="ARBA" id="ARBA00023180"/>
    </source>
</evidence>
<dbReference type="Pfam" id="PF00704">
    <property type="entry name" value="Glyco_hydro_18"/>
    <property type="match status" value="1"/>
</dbReference>
<keyword evidence="5" id="KW-0146">Chitin degradation</keyword>
<dbReference type="Gene3D" id="3.20.20.80">
    <property type="entry name" value="Glycosidases"/>
    <property type="match status" value="1"/>
</dbReference>
<dbReference type="SUPFAM" id="SSF51445">
    <property type="entry name" value="(Trans)glycosidases"/>
    <property type="match status" value="1"/>
</dbReference>
<keyword evidence="7" id="KW-0119">Carbohydrate metabolism</keyword>
<comment type="caution">
    <text evidence="10">Lacks conserved residue(s) required for the propagation of feature annotation.</text>
</comment>
<reference evidence="15 16" key="1">
    <citation type="submission" date="2013-12" db="EMBL/GenBank/DDBJ databases">
        <authorList>
            <person name="Cubeta M."/>
            <person name="Pakala S."/>
            <person name="Fedorova N."/>
            <person name="Thomas E."/>
            <person name="Dean R."/>
            <person name="Jabaji S."/>
            <person name="Neate S."/>
            <person name="Toda T."/>
            <person name="Tavantzis S."/>
            <person name="Vilgalys R."/>
            <person name="Bharathan N."/>
            <person name="Pakala S."/>
            <person name="Losada L.S."/>
            <person name="Zafar N."/>
            <person name="Nierman W."/>
        </authorList>
    </citation>
    <scope>NUCLEOTIDE SEQUENCE [LARGE SCALE GENOMIC DNA]</scope>
    <source>
        <strain evidence="15 16">123E</strain>
    </source>
</reference>
<dbReference type="InterPro" id="IPR029070">
    <property type="entry name" value="Chitinase_insertion_sf"/>
</dbReference>
<dbReference type="PROSITE" id="PS50941">
    <property type="entry name" value="CHIT_BIND_I_2"/>
    <property type="match status" value="1"/>
</dbReference>
<dbReference type="FunFam" id="3.10.50.10:FF:000003">
    <property type="entry name" value="Class V chitinase CHIT5b"/>
    <property type="match status" value="1"/>
</dbReference>
<dbReference type="EMBL" id="AZST01000087">
    <property type="protein sequence ID" value="KEP52808.1"/>
    <property type="molecule type" value="Genomic_DNA"/>
</dbReference>
<feature type="domain" description="Chitin-binding type-1" evidence="12">
    <location>
        <begin position="190"/>
        <end position="240"/>
    </location>
</feature>
<dbReference type="SMART" id="SM00636">
    <property type="entry name" value="Glyco_18"/>
    <property type="match status" value="1"/>
</dbReference>
<keyword evidence="16" id="KW-1185">Reference proteome</keyword>
<dbReference type="STRING" id="1423351.A0A074S7G1"/>
<dbReference type="SMART" id="SM00257">
    <property type="entry name" value="LysM"/>
    <property type="match status" value="2"/>
</dbReference>
<name>A0A074S7G1_9AGAM</name>
<dbReference type="InterPro" id="IPR011583">
    <property type="entry name" value="Chitinase_II/V-like_cat"/>
</dbReference>
<dbReference type="PROSITE" id="PS51782">
    <property type="entry name" value="LYSM"/>
    <property type="match status" value="2"/>
</dbReference>
<protein>
    <submittedName>
        <fullName evidence="15">Glycoside hydrolase family 18 protein</fullName>
    </submittedName>
</protein>
<feature type="domain" description="LysM" evidence="13">
    <location>
        <begin position="129"/>
        <end position="177"/>
    </location>
</feature>
<dbReference type="InterPro" id="IPR053214">
    <property type="entry name" value="LysM12-like"/>
</dbReference>
<evidence type="ECO:0000256" key="1">
    <source>
        <dbReference type="ARBA" id="ARBA00000822"/>
    </source>
</evidence>
<feature type="domain" description="LysM" evidence="13">
    <location>
        <begin position="66"/>
        <end position="110"/>
    </location>
</feature>
<dbReference type="InterPro" id="IPR001223">
    <property type="entry name" value="Glyco_hydro18_cat"/>
</dbReference>
<dbReference type="InterPro" id="IPR001579">
    <property type="entry name" value="Glyco_hydro_18_chit_AS"/>
</dbReference>
<dbReference type="Gene3D" id="3.10.50.10">
    <property type="match status" value="1"/>
</dbReference>
<dbReference type="CDD" id="cd00118">
    <property type="entry name" value="LysM"/>
    <property type="match status" value="1"/>
</dbReference>
<evidence type="ECO:0000259" key="14">
    <source>
        <dbReference type="PROSITE" id="PS51910"/>
    </source>
</evidence>
<dbReference type="SMART" id="SM00270">
    <property type="entry name" value="ChtBD1"/>
    <property type="match status" value="1"/>
</dbReference>
<evidence type="ECO:0000313" key="15">
    <source>
        <dbReference type="EMBL" id="KEP52808.1"/>
    </source>
</evidence>
<dbReference type="SUPFAM" id="SSF54556">
    <property type="entry name" value="Chitinase insertion domain"/>
    <property type="match status" value="1"/>
</dbReference>
<dbReference type="InterPro" id="IPR036861">
    <property type="entry name" value="Endochitinase-like_sf"/>
</dbReference>
<evidence type="ECO:0000256" key="2">
    <source>
        <dbReference type="ARBA" id="ARBA00022669"/>
    </source>
</evidence>
<dbReference type="PROSITE" id="PS01095">
    <property type="entry name" value="GH18_1"/>
    <property type="match status" value="1"/>
</dbReference>
<dbReference type="InterPro" id="IPR036779">
    <property type="entry name" value="LysM_dom_sf"/>
</dbReference>
<evidence type="ECO:0000256" key="3">
    <source>
        <dbReference type="ARBA" id="ARBA00022729"/>
    </source>
</evidence>
<dbReference type="HOGENOM" id="CLU_281274_0_0_1"/>
<dbReference type="Gene3D" id="3.10.350.10">
    <property type="entry name" value="LysM domain"/>
    <property type="match status" value="2"/>
</dbReference>
<evidence type="ECO:0000256" key="7">
    <source>
        <dbReference type="ARBA" id="ARBA00023277"/>
    </source>
</evidence>
<dbReference type="InterPro" id="IPR001002">
    <property type="entry name" value="Chitin-bd_1"/>
</dbReference>
<evidence type="ECO:0000256" key="11">
    <source>
        <dbReference type="RuleBase" id="RU000489"/>
    </source>
</evidence>
<dbReference type="Pfam" id="PF00187">
    <property type="entry name" value="Chitin_bind_1"/>
    <property type="match status" value="1"/>
</dbReference>
<keyword evidence="3" id="KW-0732">Signal</keyword>
<keyword evidence="4 11" id="KW-0378">Hydrolase</keyword>
<dbReference type="AlphaFoldDB" id="A0A074S7G1"/>
<comment type="catalytic activity">
    <reaction evidence="1">
        <text>Random endo-hydrolysis of N-acetyl-beta-D-glucosaminide (1-&gt;4)-beta-linkages in chitin and chitodextrins.</text>
        <dbReference type="EC" id="3.2.1.14"/>
    </reaction>
</comment>
<dbReference type="PANTHER" id="PTHR47700:SF2">
    <property type="entry name" value="CHITINASE"/>
    <property type="match status" value="1"/>
</dbReference>
<dbReference type="PROSITE" id="PS51910">
    <property type="entry name" value="GH18_2"/>
    <property type="match status" value="1"/>
</dbReference>
<dbReference type="Pfam" id="PF01476">
    <property type="entry name" value="LysM"/>
    <property type="match status" value="2"/>
</dbReference>
<organism evidence="15 16">
    <name type="scientific">Rhizoctonia solani 123E</name>
    <dbReference type="NCBI Taxonomy" id="1423351"/>
    <lineage>
        <taxon>Eukaryota</taxon>
        <taxon>Fungi</taxon>
        <taxon>Dikarya</taxon>
        <taxon>Basidiomycota</taxon>
        <taxon>Agaricomycotina</taxon>
        <taxon>Agaricomycetes</taxon>
        <taxon>Cantharellales</taxon>
        <taxon>Ceratobasidiaceae</taxon>
        <taxon>Rhizoctonia</taxon>
    </lineage>
</organism>
<evidence type="ECO:0000256" key="5">
    <source>
        <dbReference type="ARBA" id="ARBA00023024"/>
    </source>
</evidence>
<keyword evidence="6" id="KW-0325">Glycoprotein</keyword>
<feature type="disulfide bond" evidence="10">
    <location>
        <begin position="234"/>
        <end position="238"/>
    </location>
</feature>
<dbReference type="CDD" id="cd00035">
    <property type="entry name" value="ChtBD1"/>
    <property type="match status" value="1"/>
</dbReference>
<evidence type="ECO:0000256" key="8">
    <source>
        <dbReference type="ARBA" id="ARBA00023295"/>
    </source>
</evidence>
<dbReference type="GO" id="GO:0008061">
    <property type="term" value="F:chitin binding"/>
    <property type="evidence" value="ECO:0007669"/>
    <property type="project" value="UniProtKB-UniRule"/>
</dbReference>
<dbReference type="SUPFAM" id="SSF57016">
    <property type="entry name" value="Plant lectins/antimicrobial peptides"/>
    <property type="match status" value="1"/>
</dbReference>
<proteinExistence type="predicted"/>
<dbReference type="SUPFAM" id="SSF54106">
    <property type="entry name" value="LysM domain"/>
    <property type="match status" value="1"/>
</dbReference>
<evidence type="ECO:0000256" key="4">
    <source>
        <dbReference type="ARBA" id="ARBA00022801"/>
    </source>
</evidence>
<accession>A0A074S7G1</accession>
<feature type="non-terminal residue" evidence="15">
    <location>
        <position position="1115"/>
    </location>
</feature>
<dbReference type="GO" id="GO:0000272">
    <property type="term" value="P:polysaccharide catabolic process"/>
    <property type="evidence" value="ECO:0007669"/>
    <property type="project" value="UniProtKB-KW"/>
</dbReference>
<dbReference type="GO" id="GO:0006032">
    <property type="term" value="P:chitin catabolic process"/>
    <property type="evidence" value="ECO:0007669"/>
    <property type="project" value="UniProtKB-KW"/>
</dbReference>
<keyword evidence="8 11" id="KW-0326">Glycosidase</keyword>
<comment type="caution">
    <text evidence="15">The sequence shown here is derived from an EMBL/GenBank/DDBJ whole genome shotgun (WGS) entry which is preliminary data.</text>
</comment>
<dbReference type="OrthoDB" id="73875at2759"/>
<dbReference type="GO" id="GO:0008843">
    <property type="term" value="F:endochitinase activity"/>
    <property type="evidence" value="ECO:0007669"/>
    <property type="project" value="UniProtKB-EC"/>
</dbReference>
<dbReference type="InterPro" id="IPR018392">
    <property type="entry name" value="LysM"/>
</dbReference>
<keyword evidence="10" id="KW-1015">Disulfide bond</keyword>
<feature type="domain" description="GH18" evidence="14">
    <location>
        <begin position="256"/>
        <end position="616"/>
    </location>
</feature>
<feature type="disulfide bond" evidence="10">
    <location>
        <begin position="203"/>
        <end position="215"/>
    </location>
</feature>
<keyword evidence="9" id="KW-0624">Polysaccharide degradation</keyword>
<sequence length="1115" mass="123703">MHGLTFSSYTRTSSGGLRAIKIETSAETTSSHHPLRKMNALTVLTALLSLPVNAAFHPHIPRADCKTRTVESGDGCGTLATKCGISAADFTKYNSKLDCSKLAPGQWVCCSSGTLPSRRPSQNADGSCYAIDVVSGTTCTGVSATYDITMDEINKWNTKTWRWTGCGGLQPGMRICGSTGTPPLPKTNSTIPCGLESPGNKECPLNGCCGKWGFCGITEEFCTVNKTGAPGTGCQSNCQLLSEFDNVGKATANSGRNIIGYYSNWAAHRSCDGVPDTVLPAQRPKDLDPFSFTHIVYSFGYITRGDWKLTTTQSDDDELIKELQGLKKQNPNLKTMWAIGGWAFNDPPYQDIFSTMARTSSSRAAFIKNALSQLSTYGFDGIDIDWEYPGTERGGVEGDGKNFLSLMKELQAAIKASGKRVEVSFTAPASYWYLQQFPIKELQDYTDWINLMTYDIHGSWDIKFNTGVLPHTAIPEVNQAVNMMLKAGVRMGKINLGIGFYGRSFTLSNPSCNVAGCPMSGPGIKGPCTKGEGFLSYGEINHLIQTRGLKPEYNATSQTMTLKYDNQWIGYENPDTISKKLEFVLKRAMPGVLIWATDLDRNNNLLSAVVGKSLAQLPASTDCPADGVLSTLYYPKELVVLNNTTLLSSCIRALRKIVTDNQSSRTFKLFSHETGFLCFRTIVLLVHIGILAHTNNLDYFRLMPHTLVSQPEEILMSLAEFGTALKERSKHEPNPRRWFLGSRISQAGRRTFLESVGGFTDSDAEFLLKLLWQDRKCFSKLGARVQTPGWALLLLVIGEHMQWKSESDYIPYEQWMPLETLCFRYSFYSSASEVHLIGVFCVETVRDRPDPDEDLDDESYEKSLVDTEDARQFLLAFIDRSEYLQPLSVALAALVLKFVRQKLTIDIPDLIITVVGDTCSRIWTILEAAANDSSHLSTDIGFNQYATRLFGLIDRLCSVYATSPDTISTIARILSNNDFVNLFARLVLLSLSVGSPLGRLSHESPSLFSNLDRERAPYNIARSWFDLAFEALEVMHSCCQTGSQFQETFDSSFPDWMKLRRCLDANFPQHHVGVGSKAFENHVQGTRATLLKMAYSFGYSERAFHNRMASMHVKI</sequence>
<dbReference type="Gene3D" id="3.30.60.10">
    <property type="entry name" value="Endochitinase-like"/>
    <property type="match status" value="1"/>
</dbReference>
<feature type="disulfide bond" evidence="10">
    <location>
        <begin position="208"/>
        <end position="222"/>
    </location>
</feature>